<sequence length="930" mass="99337">MNSRVAGWRLEDIDDNLAADFDGSLSGLGVDLSVASYNMRSSSCGEQFSRETKESRQQRREFEFVSLNKERKKEIEKEEVVRLVSIVAPIPSPYPPVAPMPCGPPGSLTSSFASSSVGVGLAGNSASGTAGPLHHYTPYHHAHHVADGGVGGGAAPLCGTSSTLNSSSNSICASNSPAPYSSSSSPHHYSGHPSVAVAAAAAAAAAAAYHHHHHHHFASSNTAYHPYSYNYGSNGSGGCNSAVGSATTNGHHPASSACSSSAYAHYPAPSSSPSALELTRRKMISRSSPVSSSWRSNSPSPWEMEGEALLALPTLTGFKQEAPSPPNGEHGRVGTNPSPPQATERASSEGRTVTHLTGHGGDQSGYSHPFQHMLHQHSGGWSGQDSGGGGGGGTVGGGTGPITGGVGTGSASSLTSSSSNEGMSSSGGPHQQGGGGGSTIVGTGNYHGEKYKYDRLNETDVNADNRFQYVLAAATSIATKVNEESLTYLNQGQPYEIKMKKLGDLSNFRGKLLRSVVRLCFHERRLQYMEREQIAAWRMSRPGDRIVEIDVPLSYGIYEVVQDNSNLNVVEFAWDPTKEVGVYIKVNCISTEFTPKKHGGEKGVPFRIQVETYSHGDGDGTPKRLHVAGCQIKVFKLKGADRKHKQDREKIYKRPMVEQEKYQPSCECTILAEIPLELVYTSAIVPVGTATSNGNSSQTTQVVAVATTVVTPPAVLASRTYSPTELHKSQSFASEGCPSESPLGHDTDNVESPTSMIGSGNSAVYQYYLQPLSAEASAQQTAQWLQTNRFSGQARTFSRFAGADILRLTRDDLIQICGLADGIRLFNALHAKALAPRLTLYLTQDQSQVFHAIFLENLSCVEIANKLAALVQLSSQHVLDVYIEGPCGIHVLVTDEVVQNMKDESMYTVELLPDQTSDRYRLLLKSTSPH</sequence>
<evidence type="ECO:0000256" key="2">
    <source>
        <dbReference type="ARBA" id="ARBA00010852"/>
    </source>
</evidence>
<evidence type="ECO:0000313" key="10">
    <source>
        <dbReference type="EMBL" id="SVE79653.1"/>
    </source>
</evidence>
<feature type="compositionally biased region" description="Low complexity" evidence="8">
    <location>
        <begin position="409"/>
        <end position="429"/>
    </location>
</feature>
<dbReference type="FunFam" id="1.10.150.50:FF:000086">
    <property type="entry name" value="Alpha-globin transcription factor CP2"/>
    <property type="match status" value="1"/>
</dbReference>
<keyword evidence="3" id="KW-0805">Transcription regulation</keyword>
<keyword evidence="5" id="KW-0804">Transcription</keyword>
<evidence type="ECO:0000256" key="4">
    <source>
        <dbReference type="ARBA" id="ARBA00023125"/>
    </source>
</evidence>
<dbReference type="GO" id="GO:0000978">
    <property type="term" value="F:RNA polymerase II cis-regulatory region sequence-specific DNA binding"/>
    <property type="evidence" value="ECO:0007669"/>
    <property type="project" value="TreeGrafter"/>
</dbReference>
<gene>
    <name evidence="10" type="primary">EOG090X0AJ3</name>
</gene>
<dbReference type="SUPFAM" id="SSF47769">
    <property type="entry name" value="SAM/Pointed domain"/>
    <property type="match status" value="1"/>
</dbReference>
<dbReference type="OrthoDB" id="9996779at2759"/>
<evidence type="ECO:0000256" key="5">
    <source>
        <dbReference type="ARBA" id="ARBA00023163"/>
    </source>
</evidence>
<dbReference type="InterPro" id="IPR040167">
    <property type="entry name" value="TF_CP2-like"/>
</dbReference>
<dbReference type="GO" id="GO:0005634">
    <property type="term" value="C:nucleus"/>
    <property type="evidence" value="ECO:0007669"/>
    <property type="project" value="UniProtKB-SubCell"/>
</dbReference>
<dbReference type="Pfam" id="PF25416">
    <property type="entry name" value="GRHL1_C"/>
    <property type="match status" value="1"/>
</dbReference>
<evidence type="ECO:0000259" key="9">
    <source>
        <dbReference type="PROSITE" id="PS51968"/>
    </source>
</evidence>
<dbReference type="CDD" id="cd09537">
    <property type="entry name" value="SAM_CP2-like"/>
    <property type="match status" value="1"/>
</dbReference>
<dbReference type="Gene3D" id="1.10.150.50">
    <property type="entry name" value="Transcription Factor, Ets-1"/>
    <property type="match status" value="1"/>
</dbReference>
<evidence type="ECO:0000256" key="7">
    <source>
        <dbReference type="PROSITE-ProRule" id="PRU01313"/>
    </source>
</evidence>
<dbReference type="InterPro" id="IPR013761">
    <property type="entry name" value="SAM/pointed_sf"/>
</dbReference>
<dbReference type="InterPro" id="IPR007604">
    <property type="entry name" value="CP2"/>
</dbReference>
<reference evidence="10" key="1">
    <citation type="submission" date="2018-08" db="EMBL/GenBank/DDBJ databases">
        <authorList>
            <person name="Cornetti L."/>
        </authorList>
    </citation>
    <scope>NUCLEOTIDE SEQUENCE</scope>
    <source>
        <strain evidence="10">CA-CH-1</strain>
    </source>
</reference>
<dbReference type="PANTHER" id="PTHR11037:SF21">
    <property type="entry name" value="GEMINI, ISOFORM C"/>
    <property type="match status" value="1"/>
</dbReference>
<comment type="subcellular location">
    <subcellularLocation>
        <location evidence="1 7">Nucleus</location>
    </subcellularLocation>
</comment>
<dbReference type="GO" id="GO:0001228">
    <property type="term" value="F:DNA-binding transcription activator activity, RNA polymerase II-specific"/>
    <property type="evidence" value="ECO:0007669"/>
    <property type="project" value="TreeGrafter"/>
</dbReference>
<evidence type="ECO:0000256" key="8">
    <source>
        <dbReference type="SAM" id="MobiDB-lite"/>
    </source>
</evidence>
<dbReference type="Pfam" id="PF18016">
    <property type="entry name" value="SAM_3"/>
    <property type="match status" value="1"/>
</dbReference>
<feature type="region of interest" description="Disordered" evidence="8">
    <location>
        <begin position="318"/>
        <end position="443"/>
    </location>
</feature>
<dbReference type="PANTHER" id="PTHR11037">
    <property type="entry name" value="TRANSCRIPTION FACTOR CP2"/>
    <property type="match status" value="1"/>
</dbReference>
<feature type="domain" description="Grh/CP2 DB" evidence="9">
    <location>
        <begin position="463"/>
        <end position="697"/>
    </location>
</feature>
<keyword evidence="6 7" id="KW-0539">Nucleus</keyword>
<evidence type="ECO:0000256" key="6">
    <source>
        <dbReference type="ARBA" id="ARBA00023242"/>
    </source>
</evidence>
<dbReference type="Pfam" id="PF04516">
    <property type="entry name" value="CP2"/>
    <property type="match status" value="1"/>
</dbReference>
<dbReference type="EMBL" id="LR010034">
    <property type="protein sequence ID" value="SVE79653.1"/>
    <property type="molecule type" value="mRNA"/>
</dbReference>
<feature type="compositionally biased region" description="Gly residues" evidence="8">
    <location>
        <begin position="380"/>
        <end position="408"/>
    </location>
</feature>
<feature type="compositionally biased region" description="Gly residues" evidence="8">
    <location>
        <begin position="430"/>
        <end position="439"/>
    </location>
</feature>
<dbReference type="InterPro" id="IPR057520">
    <property type="entry name" value="GRHL1/CP2_C"/>
</dbReference>
<evidence type="ECO:0000256" key="3">
    <source>
        <dbReference type="ARBA" id="ARBA00023015"/>
    </source>
</evidence>
<feature type="region of interest" description="Disordered" evidence="8">
    <location>
        <begin position="282"/>
        <end position="302"/>
    </location>
</feature>
<accession>A0A4Y7MHU2</accession>
<name>A0A4Y7MHU2_9CRUS</name>
<keyword evidence="4 7" id="KW-0238">DNA-binding</keyword>
<evidence type="ECO:0000256" key="1">
    <source>
        <dbReference type="ARBA" id="ARBA00004123"/>
    </source>
</evidence>
<dbReference type="PROSITE" id="PS51968">
    <property type="entry name" value="GRH_CP2_DB"/>
    <property type="match status" value="1"/>
</dbReference>
<proteinExistence type="evidence at transcript level"/>
<dbReference type="InterPro" id="IPR041418">
    <property type="entry name" value="SAM_3"/>
</dbReference>
<organism evidence="10">
    <name type="scientific">Daphnia magna</name>
    <dbReference type="NCBI Taxonomy" id="35525"/>
    <lineage>
        <taxon>Eukaryota</taxon>
        <taxon>Metazoa</taxon>
        <taxon>Ecdysozoa</taxon>
        <taxon>Arthropoda</taxon>
        <taxon>Crustacea</taxon>
        <taxon>Branchiopoda</taxon>
        <taxon>Diplostraca</taxon>
        <taxon>Cladocera</taxon>
        <taxon>Anomopoda</taxon>
        <taxon>Daphniidae</taxon>
        <taxon>Daphnia</taxon>
    </lineage>
</organism>
<comment type="similarity">
    <text evidence="2">Belongs to the grh/CP2 family. CP2 subfamily.</text>
</comment>
<protein>
    <submittedName>
        <fullName evidence="10">EOG090X0AJ3</fullName>
    </submittedName>
</protein>
<dbReference type="AlphaFoldDB" id="A0A4Y7MHU2"/>
<feature type="compositionally biased region" description="Low complexity" evidence="8">
    <location>
        <begin position="285"/>
        <end position="302"/>
    </location>
</feature>